<dbReference type="EMBL" id="PFQF01000030">
    <property type="protein sequence ID" value="PJA20337.1"/>
    <property type="molecule type" value="Genomic_DNA"/>
</dbReference>
<dbReference type="CDD" id="cd06561">
    <property type="entry name" value="AlkD_like"/>
    <property type="match status" value="1"/>
</dbReference>
<proteinExistence type="predicted"/>
<sequence>MAIIDELKLLANSMQAKNLQRFLKTGKGEYGEGDVSLGIKVPQIRSIVRKYWKETNLKVAEELLHSKYHEMRMCALLILVERYKKIASEREKIFRIYIASAKYINNWDLVDLTAPQIVGGYLADKPKTILYQFAKSKNLWERRIAILTTFNYIYQGESQETIKIARILLHDPHDLIHKAVGWMLREVGKRVDEKILTNFLDKRYKEMPRTMLRYAIEKLSEKKRKYYLSK</sequence>
<dbReference type="PANTHER" id="PTHR34070:SF1">
    <property type="entry name" value="DNA ALKYLATION REPAIR PROTEIN"/>
    <property type="match status" value="1"/>
</dbReference>
<reference evidence="2" key="1">
    <citation type="submission" date="2017-09" db="EMBL/GenBank/DDBJ databases">
        <title>Depth-based differentiation of microbial function through sediment-hosted aquifers and enrichment of novel symbionts in the deep terrestrial subsurface.</title>
        <authorList>
            <person name="Probst A.J."/>
            <person name="Ladd B."/>
            <person name="Jarett J.K."/>
            <person name="Geller-Mcgrath D.E."/>
            <person name="Sieber C.M.K."/>
            <person name="Emerson J.B."/>
            <person name="Anantharaman K."/>
            <person name="Thomas B.C."/>
            <person name="Malmstrom R."/>
            <person name="Stieglmeier M."/>
            <person name="Klingl A."/>
            <person name="Woyke T."/>
            <person name="Ryan C.M."/>
            <person name="Banfield J.F."/>
        </authorList>
    </citation>
    <scope>NUCLEOTIDE SEQUENCE [LARGE SCALE GENOMIC DNA]</scope>
</reference>
<dbReference type="InterPro" id="IPR014825">
    <property type="entry name" value="DNA_alkylation"/>
</dbReference>
<dbReference type="SUPFAM" id="SSF48371">
    <property type="entry name" value="ARM repeat"/>
    <property type="match status" value="1"/>
</dbReference>
<dbReference type="Proteomes" id="UP000230137">
    <property type="component" value="Unassembled WGS sequence"/>
</dbReference>
<dbReference type="PANTHER" id="PTHR34070">
    <property type="entry name" value="ARMADILLO-TYPE FOLD"/>
    <property type="match status" value="1"/>
</dbReference>
<dbReference type="InterPro" id="IPR016024">
    <property type="entry name" value="ARM-type_fold"/>
</dbReference>
<protein>
    <submittedName>
        <fullName evidence="1">DNA alkylation repair protein</fullName>
    </submittedName>
</protein>
<gene>
    <name evidence="1" type="ORF">COX60_01920</name>
</gene>
<dbReference type="Pfam" id="PF08713">
    <property type="entry name" value="DNA_alkylation"/>
    <property type="match status" value="1"/>
</dbReference>
<accession>A0A2M7W3X6</accession>
<name>A0A2M7W3X6_9BACT</name>
<dbReference type="Gene3D" id="1.25.10.90">
    <property type="match status" value="1"/>
</dbReference>
<organism evidence="1 2">
    <name type="scientific">Candidatus Berkelbacteria bacterium CG_4_10_14_0_2_um_filter_35_9_33_12</name>
    <dbReference type="NCBI Taxonomy" id="1974499"/>
    <lineage>
        <taxon>Bacteria</taxon>
        <taxon>Candidatus Berkelbacteria</taxon>
    </lineage>
</organism>
<evidence type="ECO:0000313" key="1">
    <source>
        <dbReference type="EMBL" id="PJA20337.1"/>
    </source>
</evidence>
<dbReference type="AlphaFoldDB" id="A0A2M7W3X6"/>
<evidence type="ECO:0000313" key="2">
    <source>
        <dbReference type="Proteomes" id="UP000230137"/>
    </source>
</evidence>
<comment type="caution">
    <text evidence="1">The sequence shown here is derived from an EMBL/GenBank/DDBJ whole genome shotgun (WGS) entry which is preliminary data.</text>
</comment>